<accession>A0AC34QH01</accession>
<proteinExistence type="predicted"/>
<protein>
    <submittedName>
        <fullName evidence="2">CCAAT-binding factor domain-containing protein</fullName>
    </submittedName>
</protein>
<sequence length="369" mass="43063">MNSTTKIYKKLTFDVSKDVEKLVQLFENEDFDALHEYLKAIEPLRDKKGALVVTSEVVDFFLGMAKYFNKPLASKIITKLVDNFFKNSDMMVYLLNYWERNPKLFEESMTTKKNAWLLLVHLPPPKYKLYPKLKSEFYDDVDFTEKKRVKVVQTIWLQQIYRGVPQEVFLPVLRKLIDEIMDITPNSELYGDFLVSFVEKKDQYFGMFALEGVAKLMLEKNFHVPTYTIAAFAKRIARLCLQADIELCNLLLIVLRNMFALHACVQEMFHRDEPKKFASDPYSENVSLKDSRACESSLWEISAIAHHWNSMIVKKVEYSDITVKSALNTIPMQPLTNTELFQRAYQRGETKLKNCPISHAPLKENPFSF</sequence>
<dbReference type="WBParaSite" id="JU765_v2.g16162.t3">
    <property type="protein sequence ID" value="JU765_v2.g16162.t3"/>
    <property type="gene ID" value="JU765_v2.g16162"/>
</dbReference>
<evidence type="ECO:0000313" key="1">
    <source>
        <dbReference type="Proteomes" id="UP000887576"/>
    </source>
</evidence>
<name>A0AC34QH01_9BILA</name>
<dbReference type="Proteomes" id="UP000887576">
    <property type="component" value="Unplaced"/>
</dbReference>
<organism evidence="1 2">
    <name type="scientific">Panagrolaimus sp. JU765</name>
    <dbReference type="NCBI Taxonomy" id="591449"/>
    <lineage>
        <taxon>Eukaryota</taxon>
        <taxon>Metazoa</taxon>
        <taxon>Ecdysozoa</taxon>
        <taxon>Nematoda</taxon>
        <taxon>Chromadorea</taxon>
        <taxon>Rhabditida</taxon>
        <taxon>Tylenchina</taxon>
        <taxon>Panagrolaimomorpha</taxon>
        <taxon>Panagrolaimoidea</taxon>
        <taxon>Panagrolaimidae</taxon>
        <taxon>Panagrolaimus</taxon>
    </lineage>
</organism>
<evidence type="ECO:0000313" key="2">
    <source>
        <dbReference type="WBParaSite" id="JU765_v2.g16162.t3"/>
    </source>
</evidence>
<reference evidence="2" key="1">
    <citation type="submission" date="2022-11" db="UniProtKB">
        <authorList>
            <consortium name="WormBaseParasite"/>
        </authorList>
    </citation>
    <scope>IDENTIFICATION</scope>
</reference>